<proteinExistence type="predicted"/>
<dbReference type="EMBL" id="CAHIKZ030003317">
    <property type="protein sequence ID" value="CAE1298701.1"/>
    <property type="molecule type" value="Genomic_DNA"/>
</dbReference>
<dbReference type="AlphaFoldDB" id="A0A812DGY9"/>
<organism evidence="2 3">
    <name type="scientific">Acanthosepion pharaonis</name>
    <name type="common">Pharaoh cuttlefish</name>
    <name type="synonym">Sepia pharaonis</name>
    <dbReference type="NCBI Taxonomy" id="158019"/>
    <lineage>
        <taxon>Eukaryota</taxon>
        <taxon>Metazoa</taxon>
        <taxon>Spiralia</taxon>
        <taxon>Lophotrochozoa</taxon>
        <taxon>Mollusca</taxon>
        <taxon>Cephalopoda</taxon>
        <taxon>Coleoidea</taxon>
        <taxon>Decapodiformes</taxon>
        <taxon>Sepiida</taxon>
        <taxon>Sepiina</taxon>
        <taxon>Sepiidae</taxon>
        <taxon>Acanthosepion</taxon>
    </lineage>
</organism>
<sequence length="362" mass="39075">MAARRSAPPSPPVGAIGQRSLDRSRRSEAIGHGPFCLAFFSFRAESGTVPPSIRATGAVWSAAQCRIISENRCRSCLIARFRVERAVTAPGLWQWKTPVRPASRRCSNAVVRATPAFEQGPSPPASPCSSRAHGRFLRQHAHSKWLIPSEKLFDYRRIDTIASVSPVRQSSTTAIPELVPSRRPVLAQLEAGGDEQLVGVSFELLWRVAYRHSRLDATAGPQRDRSAQKAARRLHARHRQLHAIAAKSVPSPAAVEATCTGWKPGGMFGGSGGAGPSTGPCPPAGRDDVDAEIGAIVGDGSLPIEISQPRRGDHRRVDLLLSVLEIVLSFCAIDKATVPCGRPASGRRLLRRASTKARREKL</sequence>
<protein>
    <submittedName>
        <fullName evidence="2">Uncharacterized protein</fullName>
    </submittedName>
</protein>
<evidence type="ECO:0000256" key="1">
    <source>
        <dbReference type="SAM" id="MobiDB-lite"/>
    </source>
</evidence>
<evidence type="ECO:0000313" key="3">
    <source>
        <dbReference type="Proteomes" id="UP000597762"/>
    </source>
</evidence>
<dbReference type="Proteomes" id="UP000597762">
    <property type="component" value="Unassembled WGS sequence"/>
</dbReference>
<keyword evidence="3" id="KW-1185">Reference proteome</keyword>
<comment type="caution">
    <text evidence="2">The sequence shown here is derived from an EMBL/GenBank/DDBJ whole genome shotgun (WGS) entry which is preliminary data.</text>
</comment>
<evidence type="ECO:0000313" key="2">
    <source>
        <dbReference type="EMBL" id="CAE1298701.1"/>
    </source>
</evidence>
<accession>A0A812DGY9</accession>
<feature type="region of interest" description="Disordered" evidence="1">
    <location>
        <begin position="1"/>
        <end position="22"/>
    </location>
</feature>
<gene>
    <name evidence="2" type="ORF">SPHA_52728</name>
</gene>
<name>A0A812DGY9_ACAPH</name>
<reference evidence="2" key="1">
    <citation type="submission" date="2021-01" db="EMBL/GenBank/DDBJ databases">
        <authorList>
            <person name="Li R."/>
            <person name="Bekaert M."/>
        </authorList>
    </citation>
    <scope>NUCLEOTIDE SEQUENCE</scope>
    <source>
        <strain evidence="2">Farmed</strain>
    </source>
</reference>